<feature type="coiled-coil region" evidence="1">
    <location>
        <begin position="402"/>
        <end position="440"/>
    </location>
</feature>
<keyword evidence="2" id="KW-0812">Transmembrane</keyword>
<feature type="transmembrane region" description="Helical" evidence="2">
    <location>
        <begin position="294"/>
        <end position="312"/>
    </location>
</feature>
<organism evidence="5 6">
    <name type="scientific">Leptospira ognonensis</name>
    <dbReference type="NCBI Taxonomy" id="2484945"/>
    <lineage>
        <taxon>Bacteria</taxon>
        <taxon>Pseudomonadati</taxon>
        <taxon>Spirochaetota</taxon>
        <taxon>Spirochaetia</taxon>
        <taxon>Leptospirales</taxon>
        <taxon>Leptospiraceae</taxon>
        <taxon>Leptospira</taxon>
    </lineage>
</organism>
<name>A0A4R9KB77_9LEPT</name>
<proteinExistence type="predicted"/>
<dbReference type="AlphaFoldDB" id="A0A4R9KB77"/>
<comment type="caution">
    <text evidence="5">The sequence shown here is derived from an EMBL/GenBank/DDBJ whole genome shotgun (WGS) entry which is preliminary data.</text>
</comment>
<dbReference type="SUPFAM" id="SSF81606">
    <property type="entry name" value="PP2C-like"/>
    <property type="match status" value="1"/>
</dbReference>
<feature type="transmembrane region" description="Helical" evidence="2">
    <location>
        <begin position="269"/>
        <end position="287"/>
    </location>
</feature>
<dbReference type="InterPro" id="IPR011623">
    <property type="entry name" value="7TMR_DISM_rcpt_extracell_dom1"/>
</dbReference>
<dbReference type="OrthoDB" id="343086at2"/>
<keyword evidence="2" id="KW-0472">Membrane</keyword>
<dbReference type="InterPro" id="IPR036457">
    <property type="entry name" value="PPM-type-like_dom_sf"/>
</dbReference>
<keyword evidence="6" id="KW-1185">Reference proteome</keyword>
<dbReference type="SUPFAM" id="SSF49785">
    <property type="entry name" value="Galactose-binding domain-like"/>
    <property type="match status" value="1"/>
</dbReference>
<dbReference type="Gene3D" id="2.60.120.260">
    <property type="entry name" value="Galactose-binding domain-like"/>
    <property type="match status" value="1"/>
</dbReference>
<dbReference type="Pfam" id="PF07228">
    <property type="entry name" value="SpoIIE"/>
    <property type="match status" value="1"/>
</dbReference>
<keyword evidence="2" id="KW-1133">Transmembrane helix</keyword>
<dbReference type="RefSeq" id="WP_135621289.1">
    <property type="nucleotide sequence ID" value="NZ_RQGD01000001.1"/>
</dbReference>
<sequence>MLSLIRLLSLLYVTCLSGMISAETMLPSLQITDLASPVSLDSTESEASSWLAAPAPKSTATLASITEKNFSSLNWKKIRVPGNIIKQLPELQGKKEIILARWIQLPSNLSNNLSLRLGVINDCDEVFWNGIKIGATGDWNSKYPQAYDKIRIYPIPSNLVRNGGNHLLLIRVKPFFASTAGIEQDSTWIGHTDQILRKFYIDEFVKIIFLTVYLTVGVYFLFLFIRRKRQSENFYFALFSLCLVLYNLLRNQIKYEFGFSFLTMKRVEYCLLIMLLPLMFHFIRNLFEFNNKRLYKLFDALALCFILIFIIDDNIEHYDLITKNFIQPSWIFYVILILYFLIKRITEKNKQAYVVLIGLLFVMFASGIDIISTRGIIVFPRILGYAFLAFNISLALVLANSFVKVHEEVENLNKNLESKVEERTIELNQSLREVQNLKEQQDGDYFLTSLLINPLAKNENKSQTVITEFFTRQKKVFEFRGNANEIGGDISISDQIELNAKPYVVFINGDAMGKSIQGAGGALVLGVVFHAVVARTKANSHSNLEPEMWLKQLFLELQTTFESFDGSMLSSIVLGLVCEQSGLLYYVNAEHPWSILYRNKEAWFLESEMSMRKLGFPRNGYLFSVIKLQLLPGDQFICGSDGRDDLAILKDPNTEEKQINEDTSLILKWVEKSEANLQEIVNYLENFGELTDDLTFIKVTYKNTELPESQV</sequence>
<evidence type="ECO:0000259" key="3">
    <source>
        <dbReference type="Pfam" id="PF07228"/>
    </source>
</evidence>
<evidence type="ECO:0000313" key="5">
    <source>
        <dbReference type="EMBL" id="TGL63977.1"/>
    </source>
</evidence>
<feature type="domain" description="7TM-DISM receptor extracellular" evidence="4">
    <location>
        <begin position="204"/>
        <end position="399"/>
    </location>
</feature>
<evidence type="ECO:0000256" key="2">
    <source>
        <dbReference type="SAM" id="Phobius"/>
    </source>
</evidence>
<evidence type="ECO:0000313" key="6">
    <source>
        <dbReference type="Proteomes" id="UP000297693"/>
    </source>
</evidence>
<dbReference type="EMBL" id="RQGD01000001">
    <property type="protein sequence ID" value="TGL63977.1"/>
    <property type="molecule type" value="Genomic_DNA"/>
</dbReference>
<dbReference type="InterPro" id="IPR008979">
    <property type="entry name" value="Galactose-bd-like_sf"/>
</dbReference>
<dbReference type="Proteomes" id="UP000297693">
    <property type="component" value="Unassembled WGS sequence"/>
</dbReference>
<accession>A0A4R9KB77</accession>
<protein>
    <submittedName>
        <fullName evidence="5">Stage II sporulation protein E</fullName>
    </submittedName>
</protein>
<feature type="domain" description="PPM-type phosphatase" evidence="3">
    <location>
        <begin position="504"/>
        <end position="700"/>
    </location>
</feature>
<dbReference type="InterPro" id="IPR001932">
    <property type="entry name" value="PPM-type_phosphatase-like_dom"/>
</dbReference>
<reference evidence="5" key="1">
    <citation type="journal article" date="2019" name="PLoS Negl. Trop. Dis.">
        <title>Revisiting the worldwide diversity of Leptospira species in the environment.</title>
        <authorList>
            <person name="Vincent A.T."/>
            <person name="Schiettekatte O."/>
            <person name="Bourhy P."/>
            <person name="Veyrier F.J."/>
            <person name="Picardeau M."/>
        </authorList>
    </citation>
    <scope>NUCLEOTIDE SEQUENCE [LARGE SCALE GENOMIC DNA]</scope>
    <source>
        <strain evidence="5">201702476</strain>
    </source>
</reference>
<evidence type="ECO:0000256" key="1">
    <source>
        <dbReference type="SAM" id="Coils"/>
    </source>
</evidence>
<evidence type="ECO:0000259" key="4">
    <source>
        <dbReference type="Pfam" id="PF07695"/>
    </source>
</evidence>
<dbReference type="Pfam" id="PF07695">
    <property type="entry name" value="7TMR-DISM_7TM"/>
    <property type="match status" value="1"/>
</dbReference>
<feature type="transmembrane region" description="Helical" evidence="2">
    <location>
        <begin position="354"/>
        <end position="376"/>
    </location>
</feature>
<dbReference type="Gene3D" id="3.60.40.10">
    <property type="entry name" value="PPM-type phosphatase domain"/>
    <property type="match status" value="1"/>
</dbReference>
<gene>
    <name evidence="5" type="ORF">EHQ58_00015</name>
</gene>
<feature type="transmembrane region" description="Helical" evidence="2">
    <location>
        <begin position="382"/>
        <end position="403"/>
    </location>
</feature>
<feature type="transmembrane region" description="Helical" evidence="2">
    <location>
        <begin position="204"/>
        <end position="225"/>
    </location>
</feature>
<feature type="transmembrane region" description="Helical" evidence="2">
    <location>
        <begin position="232"/>
        <end position="249"/>
    </location>
</feature>
<keyword evidence="1" id="KW-0175">Coiled coil</keyword>
<feature type="transmembrane region" description="Helical" evidence="2">
    <location>
        <begin position="324"/>
        <end position="342"/>
    </location>
</feature>